<dbReference type="EMBL" id="CAACVJ010000009">
    <property type="protein sequence ID" value="VEP11474.1"/>
    <property type="molecule type" value="Genomic_DNA"/>
</dbReference>
<evidence type="ECO:0000313" key="2">
    <source>
        <dbReference type="EMBL" id="VEP11474.1"/>
    </source>
</evidence>
<gene>
    <name evidence="2" type="ORF">H1P_1060005</name>
</gene>
<name>A0A563VJ55_9CYAN</name>
<keyword evidence="3" id="KW-1185">Reference proteome</keyword>
<evidence type="ECO:0000313" key="3">
    <source>
        <dbReference type="Proteomes" id="UP000320055"/>
    </source>
</evidence>
<dbReference type="Gene3D" id="3.40.50.2000">
    <property type="entry name" value="Glycogen Phosphorylase B"/>
    <property type="match status" value="1"/>
</dbReference>
<organism evidence="2 3">
    <name type="scientific">Hyella patelloides LEGE 07179</name>
    <dbReference type="NCBI Taxonomy" id="945734"/>
    <lineage>
        <taxon>Bacteria</taxon>
        <taxon>Bacillati</taxon>
        <taxon>Cyanobacteriota</taxon>
        <taxon>Cyanophyceae</taxon>
        <taxon>Pleurocapsales</taxon>
        <taxon>Hyellaceae</taxon>
        <taxon>Hyella</taxon>
    </lineage>
</organism>
<keyword evidence="2" id="KW-0808">Transferase</keyword>
<dbReference type="Pfam" id="PF04101">
    <property type="entry name" value="Glyco_tran_28_C"/>
    <property type="match status" value="1"/>
</dbReference>
<dbReference type="PANTHER" id="PTHR21015:SF28">
    <property type="entry name" value="SLL1722 PROTEIN"/>
    <property type="match status" value="1"/>
</dbReference>
<dbReference type="InterPro" id="IPR007235">
    <property type="entry name" value="Glyco_trans_28_C"/>
</dbReference>
<dbReference type="AlphaFoldDB" id="A0A563VJ55"/>
<dbReference type="Proteomes" id="UP000320055">
    <property type="component" value="Unassembled WGS sequence"/>
</dbReference>
<dbReference type="PANTHER" id="PTHR21015">
    <property type="entry name" value="UDP-N-ACETYLGLUCOSAMINE--N-ACETYLMURAMYL-(PENTAPEPTIDE) PYROPHOSPHORYL-UNDECAPRENOL N-ACETYLGLUCOSAMINE TRANSFERASE 1"/>
    <property type="match status" value="1"/>
</dbReference>
<evidence type="ECO:0000259" key="1">
    <source>
        <dbReference type="Pfam" id="PF04101"/>
    </source>
</evidence>
<sequence length="406" mass="45821">MTALEELIMKKIMFYCQYLAGMGHLVRSTEIIRSLVKDFEVCLINGGQLVPGFKFPQDSQVVYLPAVWEDGNELKPVDSSLTIEEVKESRKQKILTTLEEFQPDCIITECFPFSKHKLKFELVPMLKQARSSEQEITIICSLRDLIMTQPMSEEARTRRQQKVCKLINRYYDLVFFHGDSNLLRLEDSFPSVDNLNCEVYYTGYVAPASKDNLLPHTTKDIIGLNQSEPTIVASVGGGRHGYPLLEAVIAASPILKASLPHKIHCFAGPFMTESEFQKLQQAAAERDNVIVRRFTPRLTEYMEKADLSVSLGGYNTVMNILKTKVRSLLLPSLNEHQSDEQSIRAEKLAGSGILDLLRRDDLEPSILAEKIISSLKKEVPQNSFELNGAKATSLRLKELLHSKVTV</sequence>
<feature type="domain" description="Glycosyl transferase family 28 C-terminal" evidence="1">
    <location>
        <begin position="236"/>
        <end position="378"/>
    </location>
</feature>
<proteinExistence type="predicted"/>
<dbReference type="GO" id="GO:0016758">
    <property type="term" value="F:hexosyltransferase activity"/>
    <property type="evidence" value="ECO:0007669"/>
    <property type="project" value="InterPro"/>
</dbReference>
<protein>
    <submittedName>
        <fullName evidence="2">Putative glycosyl transferase</fullName>
    </submittedName>
</protein>
<reference evidence="2 3" key="1">
    <citation type="submission" date="2019-01" db="EMBL/GenBank/DDBJ databases">
        <authorList>
            <person name="Brito A."/>
        </authorList>
    </citation>
    <scope>NUCLEOTIDE SEQUENCE [LARGE SCALE GENOMIC DNA]</scope>
    <source>
        <strain evidence="2">1</strain>
    </source>
</reference>
<dbReference type="SUPFAM" id="SSF53756">
    <property type="entry name" value="UDP-Glycosyltransferase/glycogen phosphorylase"/>
    <property type="match status" value="1"/>
</dbReference>
<accession>A0A563VJ55</accession>